<dbReference type="InterPro" id="IPR035919">
    <property type="entry name" value="EAL_sf"/>
</dbReference>
<protein>
    <submittedName>
        <fullName evidence="2">EAL domain, c-di-GMP-specific phosphodiesterase class I (Or its enzymatically inactive variant)</fullName>
    </submittedName>
</protein>
<dbReference type="STRING" id="1770053.SAMN05216551_10724"/>
<dbReference type="InterPro" id="IPR050706">
    <property type="entry name" value="Cyclic-di-GMP_PDE-like"/>
</dbReference>
<gene>
    <name evidence="2" type="ORF">SAMN05216551_10724</name>
</gene>
<dbReference type="Proteomes" id="UP000243719">
    <property type="component" value="Unassembled WGS sequence"/>
</dbReference>
<dbReference type="InterPro" id="IPR029787">
    <property type="entry name" value="Nucleotide_cyclase"/>
</dbReference>
<dbReference type="InterPro" id="IPR003018">
    <property type="entry name" value="GAF"/>
</dbReference>
<dbReference type="SMART" id="SM00065">
    <property type="entry name" value="GAF"/>
    <property type="match status" value="1"/>
</dbReference>
<dbReference type="CDD" id="cd01948">
    <property type="entry name" value="EAL"/>
    <property type="match status" value="1"/>
</dbReference>
<evidence type="ECO:0000313" key="2">
    <source>
        <dbReference type="EMBL" id="SDV49054.1"/>
    </source>
</evidence>
<evidence type="ECO:0000313" key="3">
    <source>
        <dbReference type="Proteomes" id="UP000243719"/>
    </source>
</evidence>
<dbReference type="Pfam" id="PF01590">
    <property type="entry name" value="GAF"/>
    <property type="match status" value="1"/>
</dbReference>
<dbReference type="PANTHER" id="PTHR33121">
    <property type="entry name" value="CYCLIC DI-GMP PHOSPHODIESTERASE PDEF"/>
    <property type="match status" value="1"/>
</dbReference>
<dbReference type="InterPro" id="IPR043128">
    <property type="entry name" value="Rev_trsase/Diguanyl_cyclase"/>
</dbReference>
<proteinExistence type="predicted"/>
<accession>A0A1H2PQM4</accession>
<dbReference type="PANTHER" id="PTHR33121:SF19">
    <property type="entry name" value="CYCLIC DI-GMP PHOSPHODIESTERASE PA2567"/>
    <property type="match status" value="1"/>
</dbReference>
<dbReference type="InterPro" id="IPR000160">
    <property type="entry name" value="GGDEF_dom"/>
</dbReference>
<dbReference type="EMBL" id="FNLO01000007">
    <property type="protein sequence ID" value="SDV49054.1"/>
    <property type="molecule type" value="Genomic_DNA"/>
</dbReference>
<dbReference type="PROSITE" id="PS50883">
    <property type="entry name" value="EAL"/>
    <property type="match status" value="1"/>
</dbReference>
<dbReference type="SUPFAM" id="SSF55781">
    <property type="entry name" value="GAF domain-like"/>
    <property type="match status" value="1"/>
</dbReference>
<keyword evidence="3" id="KW-1185">Reference proteome</keyword>
<dbReference type="RefSeq" id="WP_091908641.1">
    <property type="nucleotide sequence ID" value="NZ_FNLO01000007.1"/>
</dbReference>
<dbReference type="AlphaFoldDB" id="A0A1H2PQM4"/>
<dbReference type="SUPFAM" id="SSF141868">
    <property type="entry name" value="EAL domain-like"/>
    <property type="match status" value="1"/>
</dbReference>
<sequence>MNRQSTMIDAAAHERERLDALHALRLLDTHASEEFDRLTRLTAFCFQMPTALISLVDADRQQFISRCGFDVSETPRAHSVCSHAIQSPGVLIVEDLLADPRFATNPLVTAPNGLRFYAGAPLITDSGHAIGSLCVIDYVPRTMTREQAEQLSALARLVMSQIALRQSVGRRDALSGLPNRQQFMADLEVLPRFYAGERRTLVLLDALRIDSVYDMARALGMDPVDSLIRQTGLRLRRLLGEDAPLYHVGVARFAFLTTLPDPHTRSALLERIGTELGQPVNAAGIPIRPAVHAGLVEVSMEVDAMTDALRQAMNALSEAIEADRPWVAYDADTDAVFRRSYSLASGVQRALASDEFHLLYQPRVDLETGRIVSVEALLRWKHPLLGNVSPAEFIPIIERTALMPSVSQWVFEQGMRQLAEWRDLCPSLRMSFNLSPRDFEGGDLPQVLADARARHGLRAADVELEVTEGEWIIRNPSVVAQLATLRTAGCDVAIDDFGSGYSNFAYLKEIPANVIKLDRSLVHDVRANPRSRTIAESIVELARKLGYRTVAEGIEDTEVLRDLRDWQCDEVQGYCIARPLPPEAITELVLRFQC</sequence>
<dbReference type="GO" id="GO:0071111">
    <property type="term" value="F:cyclic-guanylate-specific phosphodiesterase activity"/>
    <property type="evidence" value="ECO:0007669"/>
    <property type="project" value="InterPro"/>
</dbReference>
<name>A0A1H2PQM4_9BURK</name>
<organism evidence="2 3">
    <name type="scientific">Chitinasiproducens palmae</name>
    <dbReference type="NCBI Taxonomy" id="1770053"/>
    <lineage>
        <taxon>Bacteria</taxon>
        <taxon>Pseudomonadati</taxon>
        <taxon>Pseudomonadota</taxon>
        <taxon>Betaproteobacteria</taxon>
        <taxon>Burkholderiales</taxon>
        <taxon>Burkholderiaceae</taxon>
        <taxon>Chitinasiproducens</taxon>
    </lineage>
</organism>
<dbReference type="OrthoDB" id="9813903at2"/>
<dbReference type="Gene3D" id="3.30.70.270">
    <property type="match status" value="1"/>
</dbReference>
<evidence type="ECO:0000259" key="1">
    <source>
        <dbReference type="PROSITE" id="PS50883"/>
    </source>
</evidence>
<dbReference type="SUPFAM" id="SSF55073">
    <property type="entry name" value="Nucleotide cyclase"/>
    <property type="match status" value="1"/>
</dbReference>
<dbReference type="Pfam" id="PF00563">
    <property type="entry name" value="EAL"/>
    <property type="match status" value="1"/>
</dbReference>
<reference evidence="3" key="1">
    <citation type="submission" date="2016-09" db="EMBL/GenBank/DDBJ databases">
        <authorList>
            <person name="Varghese N."/>
            <person name="Submissions S."/>
        </authorList>
    </citation>
    <scope>NUCLEOTIDE SEQUENCE [LARGE SCALE GENOMIC DNA]</scope>
    <source>
        <strain evidence="3">JS23</strain>
    </source>
</reference>
<dbReference type="InterPro" id="IPR029016">
    <property type="entry name" value="GAF-like_dom_sf"/>
</dbReference>
<dbReference type="SMART" id="SM00267">
    <property type="entry name" value="GGDEF"/>
    <property type="match status" value="1"/>
</dbReference>
<dbReference type="Gene3D" id="3.30.450.40">
    <property type="match status" value="1"/>
</dbReference>
<dbReference type="InterPro" id="IPR001633">
    <property type="entry name" value="EAL_dom"/>
</dbReference>
<feature type="domain" description="EAL" evidence="1">
    <location>
        <begin position="340"/>
        <end position="593"/>
    </location>
</feature>
<dbReference type="SMART" id="SM00052">
    <property type="entry name" value="EAL"/>
    <property type="match status" value="1"/>
</dbReference>
<dbReference type="Pfam" id="PF00990">
    <property type="entry name" value="GGDEF"/>
    <property type="match status" value="1"/>
</dbReference>
<dbReference type="Gene3D" id="3.20.20.450">
    <property type="entry name" value="EAL domain"/>
    <property type="match status" value="1"/>
</dbReference>